<feature type="transmembrane region" description="Helical" evidence="6">
    <location>
        <begin position="64"/>
        <end position="83"/>
    </location>
</feature>
<feature type="transmembrane region" description="Helical" evidence="6">
    <location>
        <begin position="239"/>
        <end position="260"/>
    </location>
</feature>
<dbReference type="SUPFAM" id="SSF103481">
    <property type="entry name" value="Multidrug resistance efflux transporter EmrE"/>
    <property type="match status" value="2"/>
</dbReference>
<evidence type="ECO:0000259" key="7">
    <source>
        <dbReference type="Pfam" id="PF00892"/>
    </source>
</evidence>
<dbReference type="PANTHER" id="PTHR32322">
    <property type="entry name" value="INNER MEMBRANE TRANSPORTER"/>
    <property type="match status" value="1"/>
</dbReference>
<organism evidence="8 9">
    <name type="scientific">Candidatus Kaiserbacteria bacterium RIFCSPHIGHO2_02_FULL_59_21</name>
    <dbReference type="NCBI Taxonomy" id="1798500"/>
    <lineage>
        <taxon>Bacteria</taxon>
        <taxon>Candidatus Kaiseribacteriota</taxon>
    </lineage>
</organism>
<comment type="caution">
    <text evidence="8">The sequence shown here is derived from an EMBL/GenBank/DDBJ whole genome shotgun (WGS) entry which is preliminary data.</text>
</comment>
<evidence type="ECO:0000256" key="6">
    <source>
        <dbReference type="SAM" id="Phobius"/>
    </source>
</evidence>
<dbReference type="EMBL" id="MFLN01000023">
    <property type="protein sequence ID" value="OGG67191.1"/>
    <property type="molecule type" value="Genomic_DNA"/>
</dbReference>
<dbReference type="InterPro" id="IPR000620">
    <property type="entry name" value="EamA_dom"/>
</dbReference>
<comment type="subcellular location">
    <subcellularLocation>
        <location evidence="1">Membrane</location>
        <topology evidence="1">Multi-pass membrane protein</topology>
    </subcellularLocation>
</comment>
<proteinExistence type="inferred from homology"/>
<dbReference type="Proteomes" id="UP000178572">
    <property type="component" value="Unassembled WGS sequence"/>
</dbReference>
<feature type="domain" description="EamA" evidence="7">
    <location>
        <begin position="5"/>
        <end position="137"/>
    </location>
</feature>
<feature type="transmembrane region" description="Helical" evidence="6">
    <location>
        <begin position="95"/>
        <end position="114"/>
    </location>
</feature>
<dbReference type="PANTHER" id="PTHR32322:SF2">
    <property type="entry name" value="EAMA DOMAIN-CONTAINING PROTEIN"/>
    <property type="match status" value="1"/>
</dbReference>
<reference evidence="8 9" key="1">
    <citation type="journal article" date="2016" name="Nat. Commun.">
        <title>Thousands of microbial genomes shed light on interconnected biogeochemical processes in an aquifer system.</title>
        <authorList>
            <person name="Anantharaman K."/>
            <person name="Brown C.T."/>
            <person name="Hug L.A."/>
            <person name="Sharon I."/>
            <person name="Castelle C.J."/>
            <person name="Probst A.J."/>
            <person name="Thomas B.C."/>
            <person name="Singh A."/>
            <person name="Wilkins M.J."/>
            <person name="Karaoz U."/>
            <person name="Brodie E.L."/>
            <person name="Williams K.H."/>
            <person name="Hubbard S.S."/>
            <person name="Banfield J.F."/>
        </authorList>
    </citation>
    <scope>NUCLEOTIDE SEQUENCE [LARGE SCALE GENOMIC DNA]</scope>
</reference>
<evidence type="ECO:0000256" key="5">
    <source>
        <dbReference type="ARBA" id="ARBA00023136"/>
    </source>
</evidence>
<evidence type="ECO:0000256" key="1">
    <source>
        <dbReference type="ARBA" id="ARBA00004141"/>
    </source>
</evidence>
<protein>
    <recommendedName>
        <fullName evidence="7">EamA domain-containing protein</fullName>
    </recommendedName>
</protein>
<feature type="domain" description="EamA" evidence="7">
    <location>
        <begin position="151"/>
        <end position="283"/>
    </location>
</feature>
<keyword evidence="3 6" id="KW-0812">Transmembrane</keyword>
<dbReference type="GO" id="GO:0016020">
    <property type="term" value="C:membrane"/>
    <property type="evidence" value="ECO:0007669"/>
    <property type="project" value="UniProtKB-SubCell"/>
</dbReference>
<evidence type="ECO:0000256" key="4">
    <source>
        <dbReference type="ARBA" id="ARBA00022989"/>
    </source>
</evidence>
<dbReference type="Pfam" id="PF00892">
    <property type="entry name" value="EamA"/>
    <property type="match status" value="2"/>
</dbReference>
<keyword evidence="5 6" id="KW-0472">Membrane</keyword>
<feature type="transmembrane region" description="Helical" evidence="6">
    <location>
        <begin position="26"/>
        <end position="52"/>
    </location>
</feature>
<keyword evidence="4 6" id="KW-1133">Transmembrane helix</keyword>
<dbReference type="AlphaFoldDB" id="A0A1F6E0K0"/>
<sequence length="284" mass="30359">MWLELSLVSAVLLGVRRIYEKQLTATFGNFSLSFLTLVFALPPALALLLFFPIPEDIAHLPWRFWWPLLVIWLVLYPIQNYFLFRSLREGELSAVLPISALLPVFNLATSYAILGEGPSALGIAGIASIAGGTYLLLFGGRVGAFTLNRPVLFMLISIACTALGSTLDKVSVGVSTPVFYGFVNMLGASAVFLVLAAASGQAGELRRVGEAFWTLVALGVILALAVAAFMAAFQEGPTSYVLALRSGGFFLPVVWGFIVLKESVTPRKALALALFSAGVALLAL</sequence>
<gene>
    <name evidence="8" type="ORF">A3C21_01000</name>
</gene>
<dbReference type="InterPro" id="IPR037185">
    <property type="entry name" value="EmrE-like"/>
</dbReference>
<feature type="transmembrane region" description="Helical" evidence="6">
    <location>
        <begin position="211"/>
        <end position="233"/>
    </location>
</feature>
<feature type="transmembrane region" description="Helical" evidence="6">
    <location>
        <begin position="150"/>
        <end position="167"/>
    </location>
</feature>
<evidence type="ECO:0000256" key="2">
    <source>
        <dbReference type="ARBA" id="ARBA00007362"/>
    </source>
</evidence>
<evidence type="ECO:0000313" key="9">
    <source>
        <dbReference type="Proteomes" id="UP000178572"/>
    </source>
</evidence>
<name>A0A1F6E0K0_9BACT</name>
<accession>A0A1F6E0K0</accession>
<feature type="transmembrane region" description="Helical" evidence="6">
    <location>
        <begin position="179"/>
        <end position="199"/>
    </location>
</feature>
<evidence type="ECO:0000313" key="8">
    <source>
        <dbReference type="EMBL" id="OGG67191.1"/>
    </source>
</evidence>
<evidence type="ECO:0000256" key="3">
    <source>
        <dbReference type="ARBA" id="ARBA00022692"/>
    </source>
</evidence>
<feature type="transmembrane region" description="Helical" evidence="6">
    <location>
        <begin position="120"/>
        <end position="138"/>
    </location>
</feature>
<dbReference type="Gene3D" id="1.10.3730.20">
    <property type="match status" value="2"/>
</dbReference>
<dbReference type="InterPro" id="IPR050638">
    <property type="entry name" value="AA-Vitamin_Transporters"/>
</dbReference>
<comment type="similarity">
    <text evidence="2">Belongs to the EamA transporter family.</text>
</comment>